<reference evidence="1" key="2">
    <citation type="submission" date="2025-09" db="UniProtKB">
        <authorList>
            <consortium name="Ensembl"/>
        </authorList>
    </citation>
    <scope>IDENTIFICATION</scope>
</reference>
<dbReference type="Ensembl" id="ENSMSIT00000036709.1">
    <property type="protein sequence ID" value="ENSMSIP00000029123.1"/>
    <property type="gene ID" value="ENSMSIG00000024461.1"/>
</dbReference>
<dbReference type="Proteomes" id="UP000694415">
    <property type="component" value="Unplaced"/>
</dbReference>
<proteinExistence type="predicted"/>
<organism evidence="1 2">
    <name type="scientific">Mus spicilegus</name>
    <name type="common">Mound-building mouse</name>
    <dbReference type="NCBI Taxonomy" id="10103"/>
    <lineage>
        <taxon>Eukaryota</taxon>
        <taxon>Metazoa</taxon>
        <taxon>Chordata</taxon>
        <taxon>Craniata</taxon>
        <taxon>Vertebrata</taxon>
        <taxon>Euteleostomi</taxon>
        <taxon>Mammalia</taxon>
        <taxon>Eutheria</taxon>
        <taxon>Euarchontoglires</taxon>
        <taxon>Glires</taxon>
        <taxon>Rodentia</taxon>
        <taxon>Myomorpha</taxon>
        <taxon>Muroidea</taxon>
        <taxon>Muridae</taxon>
        <taxon>Murinae</taxon>
        <taxon>Mus</taxon>
        <taxon>Mus</taxon>
    </lineage>
</organism>
<reference evidence="1" key="1">
    <citation type="submission" date="2025-08" db="UniProtKB">
        <authorList>
            <consortium name="Ensembl"/>
        </authorList>
    </citation>
    <scope>IDENTIFICATION</scope>
</reference>
<keyword evidence="2" id="KW-1185">Reference proteome</keyword>
<dbReference type="AlphaFoldDB" id="A0A8C6I1J9"/>
<evidence type="ECO:0000313" key="2">
    <source>
        <dbReference type="Proteomes" id="UP000694415"/>
    </source>
</evidence>
<sequence>MACRGGCTSSKGVTPGVTVATLSLFCKMCIPSRLLFSILISGSFLCPEIVTETQPQKRSMFGDSLFYPYLFLHVSDCLSQGFYSCTNIMTKKQVGKERVYSAYNSILLFITKEVRTGTQAG</sequence>
<protein>
    <submittedName>
        <fullName evidence="1">Uncharacterized protein</fullName>
    </submittedName>
</protein>
<accession>A0A8C6I1J9</accession>
<name>A0A8C6I1J9_MUSSI</name>
<evidence type="ECO:0000313" key="1">
    <source>
        <dbReference type="Ensembl" id="ENSMSIP00000029123.1"/>
    </source>
</evidence>